<dbReference type="GO" id="GO:0000045">
    <property type="term" value="P:autophagosome assembly"/>
    <property type="evidence" value="ECO:0007669"/>
    <property type="project" value="TreeGrafter"/>
</dbReference>
<reference evidence="17" key="1">
    <citation type="journal article" date="2023" name="Science">
        <title>Genome structures resolve the early diversification of teleost fishes.</title>
        <authorList>
            <person name="Parey E."/>
            <person name="Louis A."/>
            <person name="Montfort J."/>
            <person name="Bouchez O."/>
            <person name="Roques C."/>
            <person name="Iampietro C."/>
            <person name="Lluch J."/>
            <person name="Castinel A."/>
            <person name="Donnadieu C."/>
            <person name="Desvignes T."/>
            <person name="Floi Bucao C."/>
            <person name="Jouanno E."/>
            <person name="Wen M."/>
            <person name="Mejri S."/>
            <person name="Dirks R."/>
            <person name="Jansen H."/>
            <person name="Henkel C."/>
            <person name="Chen W.J."/>
            <person name="Zahm M."/>
            <person name="Cabau C."/>
            <person name="Klopp C."/>
            <person name="Thompson A.W."/>
            <person name="Robinson-Rechavi M."/>
            <person name="Braasch I."/>
            <person name="Lecointre G."/>
            <person name="Bobe J."/>
            <person name="Postlethwait J.H."/>
            <person name="Berthelot C."/>
            <person name="Roest Crollius H."/>
            <person name="Guiguen Y."/>
        </authorList>
    </citation>
    <scope>NUCLEOTIDE SEQUENCE</scope>
    <source>
        <strain evidence="17">NC1722</strain>
    </source>
</reference>
<evidence type="ECO:0000256" key="11">
    <source>
        <dbReference type="ARBA" id="ARBA00022989"/>
    </source>
</evidence>
<keyword evidence="10" id="KW-0256">Endoplasmic reticulum</keyword>
<keyword evidence="18" id="KW-1185">Reference proteome</keyword>
<dbReference type="GO" id="GO:0016239">
    <property type="term" value="P:positive regulation of macroautophagy"/>
    <property type="evidence" value="ECO:0007669"/>
    <property type="project" value="TreeGrafter"/>
</dbReference>
<dbReference type="InterPro" id="IPR029158">
    <property type="entry name" value="STING"/>
</dbReference>
<comment type="caution">
    <text evidence="17">The sequence shown here is derived from an EMBL/GenBank/DDBJ whole genome shotgun (WGS) entry which is preliminary data.</text>
</comment>
<evidence type="ECO:0000256" key="12">
    <source>
        <dbReference type="ARBA" id="ARBA00023136"/>
    </source>
</evidence>
<dbReference type="FunFam" id="1.20.5.5200:FF:000001">
    <property type="entry name" value="Stimulator of interferon genes protein"/>
    <property type="match status" value="1"/>
</dbReference>
<dbReference type="GO" id="GO:0061709">
    <property type="term" value="P:reticulophagy"/>
    <property type="evidence" value="ECO:0007669"/>
    <property type="project" value="TreeGrafter"/>
</dbReference>
<proteinExistence type="inferred from homology"/>
<protein>
    <recommendedName>
        <fullName evidence="7">Stimulator of interferon genes protein</fullName>
    </recommendedName>
</protein>
<evidence type="ECO:0000259" key="15">
    <source>
        <dbReference type="Pfam" id="PF15009"/>
    </source>
</evidence>
<dbReference type="InterPro" id="IPR047191">
    <property type="entry name" value="STING_C_chordates"/>
</dbReference>
<dbReference type="Gene3D" id="1.20.5.5200">
    <property type="match status" value="1"/>
</dbReference>
<evidence type="ECO:0000256" key="8">
    <source>
        <dbReference type="ARBA" id="ARBA00022692"/>
    </source>
</evidence>
<dbReference type="InterPro" id="IPR038623">
    <property type="entry name" value="STING_C_sf"/>
</dbReference>
<dbReference type="InterPro" id="IPR055432">
    <property type="entry name" value="STING_LBD"/>
</dbReference>
<evidence type="ECO:0000256" key="2">
    <source>
        <dbReference type="ARBA" id="ARBA00004477"/>
    </source>
</evidence>
<feature type="domain" description="STING ligand-binding" evidence="15">
    <location>
        <begin position="189"/>
        <end position="376"/>
    </location>
</feature>
<gene>
    <name evidence="17" type="ORF">AAFF_G00319100</name>
</gene>
<keyword evidence="12 14" id="KW-0472">Membrane</keyword>
<feature type="transmembrane region" description="Helical" evidence="14">
    <location>
        <begin position="91"/>
        <end position="114"/>
    </location>
</feature>
<evidence type="ECO:0000259" key="16">
    <source>
        <dbReference type="Pfam" id="PF23417"/>
    </source>
</evidence>
<evidence type="ECO:0000313" key="18">
    <source>
        <dbReference type="Proteomes" id="UP001221898"/>
    </source>
</evidence>
<evidence type="ECO:0000256" key="9">
    <source>
        <dbReference type="ARBA" id="ARBA00022741"/>
    </source>
</evidence>
<dbReference type="GO" id="GO:0035438">
    <property type="term" value="F:cyclic-di-GMP binding"/>
    <property type="evidence" value="ECO:0007669"/>
    <property type="project" value="TreeGrafter"/>
</dbReference>
<evidence type="ECO:0000256" key="14">
    <source>
        <dbReference type="SAM" id="Phobius"/>
    </source>
</evidence>
<evidence type="ECO:0000256" key="10">
    <source>
        <dbReference type="ARBA" id="ARBA00022824"/>
    </source>
</evidence>
<accession>A0AAD7SMJ0</accession>
<feature type="domain" description="STING transmembrane" evidence="16">
    <location>
        <begin position="89"/>
        <end position="187"/>
    </location>
</feature>
<dbReference type="GO" id="GO:0032481">
    <property type="term" value="P:positive regulation of type I interferon production"/>
    <property type="evidence" value="ECO:0007669"/>
    <property type="project" value="InterPro"/>
</dbReference>
<dbReference type="GO" id="GO:0061507">
    <property type="term" value="F:2',3'-cyclic GMP-AMP binding"/>
    <property type="evidence" value="ECO:0007669"/>
    <property type="project" value="TreeGrafter"/>
</dbReference>
<dbReference type="Proteomes" id="UP001221898">
    <property type="component" value="Unassembled WGS sequence"/>
</dbReference>
<feature type="transmembrane region" description="Helical" evidence="14">
    <location>
        <begin position="59"/>
        <end position="79"/>
    </location>
</feature>
<dbReference type="CDD" id="cd22658">
    <property type="entry name" value="STING_C_metazoan-like"/>
    <property type="match status" value="1"/>
</dbReference>
<keyword evidence="9" id="KW-0547">Nucleotide-binding</keyword>
<dbReference type="GO" id="GO:0045087">
    <property type="term" value="P:innate immune response"/>
    <property type="evidence" value="ECO:0007669"/>
    <property type="project" value="TreeGrafter"/>
</dbReference>
<dbReference type="PANTHER" id="PTHR34339">
    <property type="entry name" value="STIMULATOR OF INTERFERON GENES PROTEIN"/>
    <property type="match status" value="1"/>
</dbReference>
<dbReference type="GO" id="GO:0000421">
    <property type="term" value="C:autophagosome membrane"/>
    <property type="evidence" value="ECO:0007669"/>
    <property type="project" value="UniProtKB-SubCell"/>
</dbReference>
<evidence type="ECO:0000256" key="6">
    <source>
        <dbReference type="ARBA" id="ARBA00009027"/>
    </source>
</evidence>
<evidence type="ECO:0000256" key="5">
    <source>
        <dbReference type="ARBA" id="ARBA00004653"/>
    </source>
</evidence>
<dbReference type="GO" id="GO:0051607">
    <property type="term" value="P:defense response to virus"/>
    <property type="evidence" value="ECO:0007669"/>
    <property type="project" value="TreeGrafter"/>
</dbReference>
<evidence type="ECO:0000256" key="7">
    <source>
        <dbReference type="ARBA" id="ARBA00018708"/>
    </source>
</evidence>
<dbReference type="GO" id="GO:0002218">
    <property type="term" value="P:activation of innate immune response"/>
    <property type="evidence" value="ECO:0007669"/>
    <property type="project" value="InterPro"/>
</dbReference>
<dbReference type="Pfam" id="PF15009">
    <property type="entry name" value="STING_LBD"/>
    <property type="match status" value="1"/>
</dbReference>
<feature type="transmembrane region" description="Helical" evidence="14">
    <location>
        <begin position="153"/>
        <end position="173"/>
    </location>
</feature>
<name>A0AAD7SMJ0_9TELE</name>
<dbReference type="Pfam" id="PF23417">
    <property type="entry name" value="STING_TM"/>
    <property type="match status" value="1"/>
</dbReference>
<dbReference type="FunFam" id="3.40.50.12100:FF:000001">
    <property type="entry name" value="Stimulator of interferon genes protein"/>
    <property type="match status" value="1"/>
</dbReference>
<dbReference type="InterPro" id="IPR055434">
    <property type="entry name" value="STING_TM"/>
</dbReference>
<evidence type="ECO:0000313" key="17">
    <source>
        <dbReference type="EMBL" id="KAJ8405437.1"/>
    </source>
</evidence>
<dbReference type="GO" id="GO:0048471">
    <property type="term" value="C:perinuclear region of cytoplasm"/>
    <property type="evidence" value="ECO:0007669"/>
    <property type="project" value="UniProtKB-SubCell"/>
</dbReference>
<evidence type="ECO:0000256" key="3">
    <source>
        <dbReference type="ARBA" id="ARBA00004542"/>
    </source>
</evidence>
<dbReference type="Gene3D" id="3.40.50.12100">
    <property type="entry name" value="Stimulator of interferon genes protein"/>
    <property type="match status" value="1"/>
</dbReference>
<dbReference type="GO" id="GO:0033116">
    <property type="term" value="C:endoplasmic reticulum-Golgi intermediate compartment membrane"/>
    <property type="evidence" value="ECO:0007669"/>
    <property type="project" value="UniProtKB-SubCell"/>
</dbReference>
<comment type="subcellular location">
    <subcellularLocation>
        <location evidence="4">Cytoplasm</location>
        <location evidence="4">Perinuclear region</location>
    </subcellularLocation>
    <subcellularLocation>
        <location evidence="3">Cytoplasmic vesicle</location>
        <location evidence="3">Autophagosome membrane</location>
        <topology evidence="3">Multi-pass membrane protein</topology>
    </subcellularLocation>
    <subcellularLocation>
        <location evidence="2">Endoplasmic reticulum membrane</location>
        <topology evidence="2">Multi-pass membrane protein</topology>
    </subcellularLocation>
    <subcellularLocation>
        <location evidence="1">Endoplasmic reticulum-Golgi intermediate compartment membrane</location>
        <topology evidence="1">Multi-pass membrane protein</topology>
    </subcellularLocation>
    <subcellularLocation>
        <location evidence="5">Golgi apparatus membrane</location>
        <topology evidence="5">Multi-pass membrane protein</topology>
    </subcellularLocation>
</comment>
<organism evidence="17 18">
    <name type="scientific">Aldrovandia affinis</name>
    <dbReference type="NCBI Taxonomy" id="143900"/>
    <lineage>
        <taxon>Eukaryota</taxon>
        <taxon>Metazoa</taxon>
        <taxon>Chordata</taxon>
        <taxon>Craniata</taxon>
        <taxon>Vertebrata</taxon>
        <taxon>Euteleostomi</taxon>
        <taxon>Actinopterygii</taxon>
        <taxon>Neopterygii</taxon>
        <taxon>Teleostei</taxon>
        <taxon>Notacanthiformes</taxon>
        <taxon>Halosauridae</taxon>
        <taxon>Aldrovandia</taxon>
    </lineage>
</organism>
<keyword evidence="11 14" id="KW-1133">Transmembrane helix</keyword>
<dbReference type="PANTHER" id="PTHR34339:SF1">
    <property type="entry name" value="STIMULATOR OF INTERFERON GENES PROTEIN"/>
    <property type="match status" value="1"/>
</dbReference>
<dbReference type="GO" id="GO:0000139">
    <property type="term" value="C:Golgi membrane"/>
    <property type="evidence" value="ECO:0007669"/>
    <property type="project" value="UniProtKB-SubCell"/>
</dbReference>
<evidence type="ECO:0000256" key="1">
    <source>
        <dbReference type="ARBA" id="ARBA00004457"/>
    </source>
</evidence>
<evidence type="ECO:0000256" key="4">
    <source>
        <dbReference type="ARBA" id="ARBA00004556"/>
    </source>
</evidence>
<feature type="transmembrane region" description="Helical" evidence="14">
    <location>
        <begin position="126"/>
        <end position="146"/>
    </location>
</feature>
<dbReference type="GO" id="GO:0005789">
    <property type="term" value="C:endoplasmic reticulum membrane"/>
    <property type="evidence" value="ECO:0007669"/>
    <property type="project" value="UniProtKB-SubCell"/>
</dbReference>
<keyword evidence="8 14" id="KW-0812">Transmembrane</keyword>
<dbReference type="EMBL" id="JAINUG010000048">
    <property type="protein sequence ID" value="KAJ8405437.1"/>
    <property type="molecule type" value="Genomic_DNA"/>
</dbReference>
<comment type="catalytic activity">
    <reaction evidence="13">
        <text>H(+)(in) = H(+)(out)</text>
        <dbReference type="Rhea" id="RHEA:34979"/>
        <dbReference type="ChEBI" id="CHEBI:15378"/>
    </reaction>
</comment>
<comment type="similarity">
    <text evidence="6">Belongs to the STING family.</text>
</comment>
<sequence length="434" mass="49671">MKVEAELDRLFKDNIIEPVKYAEWAAPVVPVLWLGHQSSEENMMRPGRVQLIPQPRGRLPTFCAGAMASVILIVAFLRLEHTQFWRQASMSALAVTLGKMLHGFCLLLEEFLHHFVTRYHGSLPCMLRACFSGILFLLVVVLWVGCLQLEMEWYMVAMFCGFSLLLKAIGVLSPAPVEISEICEQKKMNVAHGLAWSFYTGYLKLVLPKLGDSIEQYHVKNVSILRHRDSWRLHILVPLSAFIPDKLEDADQRVQFHDNLPEIVIDRAGVRKRVYKHSVYAVLDHQGQPQHCVVEYATPLQTLYQMSQDSDAGLSMEDRRQQVLLFIHTLQAILENSVECRNRYQLIVLDDGCDQEAELDPYFLSKEILKKLQQEEREEFCVAPPGDEVLKANTGAQTEVLSRAPTLMISNDLPRPLREPVETIDMSPTHHYRK</sequence>
<dbReference type="AlphaFoldDB" id="A0AAD7SMJ0"/>
<evidence type="ECO:0000256" key="13">
    <source>
        <dbReference type="ARBA" id="ARBA00024169"/>
    </source>
</evidence>